<evidence type="ECO:0000259" key="1">
    <source>
        <dbReference type="Pfam" id="PF07110"/>
    </source>
</evidence>
<dbReference type="PANTHER" id="PTHR40260">
    <property type="entry name" value="BLR8190 PROTEIN"/>
    <property type="match status" value="1"/>
</dbReference>
<dbReference type="SUPFAM" id="SSF54909">
    <property type="entry name" value="Dimeric alpha+beta barrel"/>
    <property type="match status" value="1"/>
</dbReference>
<dbReference type="Pfam" id="PF07110">
    <property type="entry name" value="EthD"/>
    <property type="match status" value="1"/>
</dbReference>
<dbReference type="RefSeq" id="WP_394827963.1">
    <property type="nucleotide sequence ID" value="NZ_CP089984.1"/>
</dbReference>
<organism evidence="2 3">
    <name type="scientific">Pendulispora albinea</name>
    <dbReference type="NCBI Taxonomy" id="2741071"/>
    <lineage>
        <taxon>Bacteria</taxon>
        <taxon>Pseudomonadati</taxon>
        <taxon>Myxococcota</taxon>
        <taxon>Myxococcia</taxon>
        <taxon>Myxococcales</taxon>
        <taxon>Sorangiineae</taxon>
        <taxon>Pendulisporaceae</taxon>
        <taxon>Pendulispora</taxon>
    </lineage>
</organism>
<proteinExistence type="predicted"/>
<evidence type="ECO:0000313" key="3">
    <source>
        <dbReference type="Proteomes" id="UP001370348"/>
    </source>
</evidence>
<gene>
    <name evidence="2" type="ORF">LZC94_13870</name>
</gene>
<protein>
    <submittedName>
        <fullName evidence="2">EthD family reductase</fullName>
    </submittedName>
</protein>
<dbReference type="Gene3D" id="3.30.70.100">
    <property type="match status" value="1"/>
</dbReference>
<dbReference type="EMBL" id="CP089984">
    <property type="protein sequence ID" value="WXB18328.1"/>
    <property type="molecule type" value="Genomic_DNA"/>
</dbReference>
<dbReference type="InterPro" id="IPR009799">
    <property type="entry name" value="EthD_dom"/>
</dbReference>
<evidence type="ECO:0000313" key="2">
    <source>
        <dbReference type="EMBL" id="WXB18328.1"/>
    </source>
</evidence>
<accession>A0ABZ2M755</accession>
<dbReference type="PANTHER" id="PTHR40260:SF2">
    <property type="entry name" value="BLR8190 PROTEIN"/>
    <property type="match status" value="1"/>
</dbReference>
<name>A0ABZ2M755_9BACT</name>
<sequence length="101" mass="11343">MIRVSVLYPAAEGKTFDHHYYTKKHMPRAGELLAPVRYEVDKGISGGEPGRPAPFVAACHFYFETVEHFAERTTVHGPELRADIANYTNIEPVIQISEIVS</sequence>
<dbReference type="InterPro" id="IPR011008">
    <property type="entry name" value="Dimeric_a/b-barrel"/>
</dbReference>
<dbReference type="Proteomes" id="UP001370348">
    <property type="component" value="Chromosome"/>
</dbReference>
<feature type="domain" description="EthD" evidence="1">
    <location>
        <begin position="17"/>
        <end position="73"/>
    </location>
</feature>
<dbReference type="NCBIfam" id="TIGR02118">
    <property type="entry name" value="EthD family reductase"/>
    <property type="match status" value="1"/>
</dbReference>
<keyword evidence="3" id="KW-1185">Reference proteome</keyword>
<reference evidence="2 3" key="1">
    <citation type="submission" date="2021-12" db="EMBL/GenBank/DDBJ databases">
        <title>Discovery of the Pendulisporaceae a myxobacterial family with distinct sporulation behavior and unique specialized metabolism.</title>
        <authorList>
            <person name="Garcia R."/>
            <person name="Popoff A."/>
            <person name="Bader C.D."/>
            <person name="Loehr J."/>
            <person name="Walesch S."/>
            <person name="Walt C."/>
            <person name="Boldt J."/>
            <person name="Bunk B."/>
            <person name="Haeckl F.J.F.P.J."/>
            <person name="Gunesch A.P."/>
            <person name="Birkelbach J."/>
            <person name="Nuebel U."/>
            <person name="Pietschmann T."/>
            <person name="Bach T."/>
            <person name="Mueller R."/>
        </authorList>
    </citation>
    <scope>NUCLEOTIDE SEQUENCE [LARGE SCALE GENOMIC DNA]</scope>
    <source>
        <strain evidence="2 3">MSr11954</strain>
    </source>
</reference>